<dbReference type="SMART" id="SM00420">
    <property type="entry name" value="HTH_DEOR"/>
    <property type="match status" value="1"/>
</dbReference>
<dbReference type="SMART" id="SM01134">
    <property type="entry name" value="DeoRC"/>
    <property type="match status" value="1"/>
</dbReference>
<dbReference type="InterPro" id="IPR014036">
    <property type="entry name" value="DeoR-like_C"/>
</dbReference>
<gene>
    <name evidence="5" type="ORF">FYJ58_05795</name>
</gene>
<keyword evidence="1" id="KW-0805">Transcription regulation</keyword>
<dbReference type="PANTHER" id="PTHR30363">
    <property type="entry name" value="HTH-TYPE TRANSCRIPTIONAL REGULATOR SRLR-RELATED"/>
    <property type="match status" value="1"/>
</dbReference>
<dbReference type="GO" id="GO:0003700">
    <property type="term" value="F:DNA-binding transcription factor activity"/>
    <property type="evidence" value="ECO:0007669"/>
    <property type="project" value="InterPro"/>
</dbReference>
<dbReference type="SUPFAM" id="SSF46785">
    <property type="entry name" value="Winged helix' DNA-binding domain"/>
    <property type="match status" value="1"/>
</dbReference>
<dbReference type="SUPFAM" id="SSF100950">
    <property type="entry name" value="NagB/RpiA/CoA transferase-like"/>
    <property type="match status" value="1"/>
</dbReference>
<dbReference type="InterPro" id="IPR037171">
    <property type="entry name" value="NagB/RpiA_transferase-like"/>
</dbReference>
<dbReference type="AlphaFoldDB" id="A0A6L5XXR4"/>
<evidence type="ECO:0000256" key="1">
    <source>
        <dbReference type="ARBA" id="ARBA00023015"/>
    </source>
</evidence>
<evidence type="ECO:0000313" key="6">
    <source>
        <dbReference type="Proteomes" id="UP000482209"/>
    </source>
</evidence>
<dbReference type="InterPro" id="IPR036388">
    <property type="entry name" value="WH-like_DNA-bd_sf"/>
</dbReference>
<dbReference type="RefSeq" id="WP_154518627.1">
    <property type="nucleotide sequence ID" value="NZ_VUMT01000006.1"/>
</dbReference>
<comment type="caution">
    <text evidence="5">The sequence shown here is derived from an EMBL/GenBank/DDBJ whole genome shotgun (WGS) entry which is preliminary data.</text>
</comment>
<dbReference type="InterPro" id="IPR001034">
    <property type="entry name" value="DeoR_HTH"/>
</dbReference>
<name>A0A6L5XXR4_9FIRM</name>
<dbReference type="InterPro" id="IPR050313">
    <property type="entry name" value="Carb_Metab_HTH_regulators"/>
</dbReference>
<evidence type="ECO:0000259" key="4">
    <source>
        <dbReference type="PROSITE" id="PS51000"/>
    </source>
</evidence>
<keyword evidence="3" id="KW-0804">Transcription</keyword>
<organism evidence="5 6">
    <name type="scientific">Velocimicrobium porci</name>
    <dbReference type="NCBI Taxonomy" id="2606634"/>
    <lineage>
        <taxon>Bacteria</taxon>
        <taxon>Bacillati</taxon>
        <taxon>Bacillota</taxon>
        <taxon>Clostridia</taxon>
        <taxon>Lachnospirales</taxon>
        <taxon>Lachnospiraceae</taxon>
        <taxon>Velocimicrobium</taxon>
    </lineage>
</organism>
<dbReference type="PROSITE" id="PS51000">
    <property type="entry name" value="HTH_DEOR_2"/>
    <property type="match status" value="1"/>
</dbReference>
<dbReference type="Gene3D" id="1.10.10.10">
    <property type="entry name" value="Winged helix-like DNA-binding domain superfamily/Winged helix DNA-binding domain"/>
    <property type="match status" value="1"/>
</dbReference>
<keyword evidence="2" id="KW-0238">DNA-binding</keyword>
<dbReference type="InterPro" id="IPR018356">
    <property type="entry name" value="Tscrpt_reg_HTH_DeoR_CS"/>
</dbReference>
<dbReference type="PRINTS" id="PR00037">
    <property type="entry name" value="HTHLACR"/>
</dbReference>
<dbReference type="PROSITE" id="PS00894">
    <property type="entry name" value="HTH_DEOR_1"/>
    <property type="match status" value="1"/>
</dbReference>
<dbReference type="PANTHER" id="PTHR30363:SF56">
    <property type="entry name" value="TRANSCRIPTIONAL REGULATOR, DEOR FAMILY"/>
    <property type="match status" value="1"/>
</dbReference>
<dbReference type="GO" id="GO:0003677">
    <property type="term" value="F:DNA binding"/>
    <property type="evidence" value="ECO:0007669"/>
    <property type="project" value="UniProtKB-KW"/>
</dbReference>
<protein>
    <submittedName>
        <fullName evidence="5">DeoR/GlpR transcriptional regulator</fullName>
    </submittedName>
</protein>
<accession>A0A6L5XXR4</accession>
<dbReference type="Gene3D" id="3.40.50.1360">
    <property type="match status" value="1"/>
</dbReference>
<sequence>MLLEERLNQIMNLLEEKSTVTVQELTKLLDSSESTIRRDLTLLDSQGKLKKVHGGATTISGLYSTKDEDIAFRKTLNKEEKKEIVKYAATLIRPNDFVYIDAGTTTEMLIDYITEKQAVYVTNAISHAKKLVERGCKAHIVGGEFKLATEAIVGNETVIELEKYHFTIGFFGTNGIDIKNGFSTPDIREAMVKKKSMEQCMECYILADSKKFNQTSAVTFAPFESATILTTELKDEAYKQYENIMEVKKDDLHRNI</sequence>
<evidence type="ECO:0000256" key="3">
    <source>
        <dbReference type="ARBA" id="ARBA00023163"/>
    </source>
</evidence>
<reference evidence="5 6" key="1">
    <citation type="submission" date="2019-08" db="EMBL/GenBank/DDBJ databases">
        <title>In-depth cultivation of the pig gut microbiome towards novel bacterial diversity and tailored functional studies.</title>
        <authorList>
            <person name="Wylensek D."/>
            <person name="Hitch T.C.A."/>
            <person name="Clavel T."/>
        </authorList>
    </citation>
    <scope>NUCLEOTIDE SEQUENCE [LARGE SCALE GENOMIC DNA]</scope>
    <source>
        <strain evidence="5 6">WCA-693-APC-MOT-I</strain>
    </source>
</reference>
<proteinExistence type="predicted"/>
<evidence type="ECO:0000313" key="5">
    <source>
        <dbReference type="EMBL" id="MSS63389.1"/>
    </source>
</evidence>
<dbReference type="EMBL" id="VUMT01000006">
    <property type="protein sequence ID" value="MSS63389.1"/>
    <property type="molecule type" value="Genomic_DNA"/>
</dbReference>
<dbReference type="InterPro" id="IPR036390">
    <property type="entry name" value="WH_DNA-bd_sf"/>
</dbReference>
<keyword evidence="6" id="KW-1185">Reference proteome</keyword>
<evidence type="ECO:0000256" key="2">
    <source>
        <dbReference type="ARBA" id="ARBA00023125"/>
    </source>
</evidence>
<dbReference type="Pfam" id="PF00455">
    <property type="entry name" value="DeoRC"/>
    <property type="match status" value="1"/>
</dbReference>
<feature type="domain" description="HTH deoR-type" evidence="4">
    <location>
        <begin position="3"/>
        <end position="58"/>
    </location>
</feature>
<dbReference type="Pfam" id="PF08220">
    <property type="entry name" value="HTH_DeoR"/>
    <property type="match status" value="1"/>
</dbReference>
<dbReference type="Proteomes" id="UP000482209">
    <property type="component" value="Unassembled WGS sequence"/>
</dbReference>